<keyword evidence="5 6" id="KW-0472">Membrane</keyword>
<dbReference type="AlphaFoldDB" id="A0A2G9ZH62"/>
<proteinExistence type="inferred from homology"/>
<comment type="similarity">
    <text evidence="2">Belongs to the TspO/BZRP family.</text>
</comment>
<dbReference type="PIRSF" id="PIRSF005859">
    <property type="entry name" value="PBR"/>
    <property type="match status" value="1"/>
</dbReference>
<keyword evidence="3 6" id="KW-0812">Transmembrane</keyword>
<evidence type="ECO:0000313" key="7">
    <source>
        <dbReference type="EMBL" id="PIP31920.1"/>
    </source>
</evidence>
<dbReference type="CDD" id="cd15904">
    <property type="entry name" value="TSPO_MBR"/>
    <property type="match status" value="1"/>
</dbReference>
<feature type="transmembrane region" description="Helical" evidence="6">
    <location>
        <begin position="52"/>
        <end position="73"/>
    </location>
</feature>
<feature type="transmembrane region" description="Helical" evidence="6">
    <location>
        <begin position="12"/>
        <end position="32"/>
    </location>
</feature>
<dbReference type="InterPro" id="IPR038330">
    <property type="entry name" value="TspO/MBR-related_sf"/>
</dbReference>
<name>A0A2G9ZH62_9BACT</name>
<feature type="transmembrane region" description="Helical" evidence="6">
    <location>
        <begin position="138"/>
        <end position="161"/>
    </location>
</feature>
<reference evidence="7 8" key="1">
    <citation type="submission" date="2017-09" db="EMBL/GenBank/DDBJ databases">
        <title>Depth-based differentiation of microbial function through sediment-hosted aquifers and enrichment of novel symbionts in the deep terrestrial subsurface.</title>
        <authorList>
            <person name="Probst A.J."/>
            <person name="Ladd B."/>
            <person name="Jarett J.K."/>
            <person name="Geller-Mcgrath D.E."/>
            <person name="Sieber C.M."/>
            <person name="Emerson J.B."/>
            <person name="Anantharaman K."/>
            <person name="Thomas B.C."/>
            <person name="Malmstrom R."/>
            <person name="Stieglmeier M."/>
            <person name="Klingl A."/>
            <person name="Woyke T."/>
            <person name="Ryan C.M."/>
            <person name="Banfield J.F."/>
        </authorList>
    </citation>
    <scope>NUCLEOTIDE SEQUENCE [LARGE SCALE GENOMIC DNA]</scope>
    <source>
        <strain evidence="7">CG23_combo_of_CG06-09_8_20_14_all_37_87_8</strain>
    </source>
</reference>
<evidence type="ECO:0000256" key="1">
    <source>
        <dbReference type="ARBA" id="ARBA00004141"/>
    </source>
</evidence>
<comment type="caution">
    <text evidence="7">The sequence shown here is derived from an EMBL/GenBank/DDBJ whole genome shotgun (WGS) entry which is preliminary data.</text>
</comment>
<dbReference type="FunFam" id="1.20.1260.100:FF:000001">
    <property type="entry name" value="translocator protein 2"/>
    <property type="match status" value="1"/>
</dbReference>
<protein>
    <submittedName>
        <fullName evidence="7">TspO protein</fullName>
    </submittedName>
</protein>
<evidence type="ECO:0000256" key="3">
    <source>
        <dbReference type="ARBA" id="ARBA00022692"/>
    </source>
</evidence>
<feature type="transmembrane region" description="Helical" evidence="6">
    <location>
        <begin position="85"/>
        <end position="104"/>
    </location>
</feature>
<dbReference type="GO" id="GO:0033013">
    <property type="term" value="P:tetrapyrrole metabolic process"/>
    <property type="evidence" value="ECO:0007669"/>
    <property type="project" value="UniProtKB-ARBA"/>
</dbReference>
<gene>
    <name evidence="7" type="ORF">COX24_00975</name>
</gene>
<organism evidence="7 8">
    <name type="scientific">bacterium (Candidatus Gribaldobacteria) CG23_combo_of_CG06-09_8_20_14_all_37_87_8</name>
    <dbReference type="NCBI Taxonomy" id="2014278"/>
    <lineage>
        <taxon>Bacteria</taxon>
        <taxon>Candidatus Gribaldobacteria</taxon>
    </lineage>
</organism>
<evidence type="ECO:0000256" key="6">
    <source>
        <dbReference type="SAM" id="Phobius"/>
    </source>
</evidence>
<evidence type="ECO:0000256" key="4">
    <source>
        <dbReference type="ARBA" id="ARBA00022989"/>
    </source>
</evidence>
<dbReference type="Gene3D" id="1.20.1260.100">
    <property type="entry name" value="TspO/MBR protein"/>
    <property type="match status" value="1"/>
</dbReference>
<dbReference type="InterPro" id="IPR004307">
    <property type="entry name" value="TspO_MBR"/>
</dbReference>
<dbReference type="GO" id="GO:0016020">
    <property type="term" value="C:membrane"/>
    <property type="evidence" value="ECO:0007669"/>
    <property type="project" value="UniProtKB-SubCell"/>
</dbReference>
<accession>A0A2G9ZH62</accession>
<dbReference type="Pfam" id="PF03073">
    <property type="entry name" value="TspO_MBR"/>
    <property type="match status" value="1"/>
</dbReference>
<dbReference type="PANTHER" id="PTHR10057:SF0">
    <property type="entry name" value="TRANSLOCATOR PROTEIN"/>
    <property type="match status" value="1"/>
</dbReference>
<evidence type="ECO:0000256" key="2">
    <source>
        <dbReference type="ARBA" id="ARBA00007524"/>
    </source>
</evidence>
<evidence type="ECO:0000256" key="5">
    <source>
        <dbReference type="ARBA" id="ARBA00023136"/>
    </source>
</evidence>
<sequence>MLNKNKFSKVLRLVVSIGACQMAGVIGAIFTTPKIGSWYLALQKPSFNPPSWIFGPVWTLLFFLMGVSLFLVWEKGFTSKKVKTALLFFVSQLFFNILWSVLFFGLGKPFFAFIAIFILWAFIALTILSFVKISKIAAWLLLPYLYWVAFASVLNLMIVLLN</sequence>
<comment type="subcellular location">
    <subcellularLocation>
        <location evidence="1">Membrane</location>
        <topology evidence="1">Multi-pass membrane protein</topology>
    </subcellularLocation>
</comment>
<keyword evidence="4 6" id="KW-1133">Transmembrane helix</keyword>
<feature type="transmembrane region" description="Helical" evidence="6">
    <location>
        <begin position="110"/>
        <end position="131"/>
    </location>
</feature>
<dbReference type="PANTHER" id="PTHR10057">
    <property type="entry name" value="PERIPHERAL-TYPE BENZODIAZEPINE RECEPTOR"/>
    <property type="match status" value="1"/>
</dbReference>
<dbReference type="Proteomes" id="UP000230447">
    <property type="component" value="Unassembled WGS sequence"/>
</dbReference>
<dbReference type="EMBL" id="PCSB01000019">
    <property type="protein sequence ID" value="PIP31920.1"/>
    <property type="molecule type" value="Genomic_DNA"/>
</dbReference>
<evidence type="ECO:0000313" key="8">
    <source>
        <dbReference type="Proteomes" id="UP000230447"/>
    </source>
</evidence>